<keyword evidence="2" id="KW-0560">Oxidoreductase</keyword>
<reference evidence="4 5" key="1">
    <citation type="submission" date="2017-11" db="EMBL/GenBank/DDBJ databases">
        <title>Genomic Encyclopedia of Archaeal and Bacterial Type Strains, Phase II (KMG-II): From Individual Species to Whole Genera.</title>
        <authorList>
            <person name="Goeker M."/>
        </authorList>
    </citation>
    <scope>NUCLEOTIDE SEQUENCE [LARGE SCALE GENOMIC DNA]</scope>
    <source>
        <strain evidence="4 5">DSM 28175</strain>
    </source>
</reference>
<comment type="caution">
    <text evidence="4">The sequence shown here is derived from an EMBL/GenBank/DDBJ whole genome shotgun (WGS) entry which is preliminary data.</text>
</comment>
<name>A0A2H9VP28_9SPHI</name>
<dbReference type="OrthoDB" id="9803333at2"/>
<protein>
    <submittedName>
        <fullName evidence="4">3-oxoacyl-[acyl-carrier protein] reductase</fullName>
    </submittedName>
</protein>
<dbReference type="PANTHER" id="PTHR42879:SF2">
    <property type="entry name" value="3-OXOACYL-[ACYL-CARRIER-PROTEIN] REDUCTASE FABG"/>
    <property type="match status" value="1"/>
</dbReference>
<evidence type="ECO:0000259" key="3">
    <source>
        <dbReference type="SMART" id="SM00822"/>
    </source>
</evidence>
<organism evidence="4 5">
    <name type="scientific">Mucilaginibacter auburnensis</name>
    <dbReference type="NCBI Taxonomy" id="1457233"/>
    <lineage>
        <taxon>Bacteria</taxon>
        <taxon>Pseudomonadati</taxon>
        <taxon>Bacteroidota</taxon>
        <taxon>Sphingobacteriia</taxon>
        <taxon>Sphingobacteriales</taxon>
        <taxon>Sphingobacteriaceae</taxon>
        <taxon>Mucilaginibacter</taxon>
    </lineage>
</organism>
<gene>
    <name evidence="4" type="ORF">CLV57_3194</name>
</gene>
<dbReference type="SMART" id="SM00822">
    <property type="entry name" value="PKS_KR"/>
    <property type="match status" value="1"/>
</dbReference>
<dbReference type="PANTHER" id="PTHR42879">
    <property type="entry name" value="3-OXOACYL-(ACYL-CARRIER-PROTEIN) REDUCTASE"/>
    <property type="match status" value="1"/>
</dbReference>
<dbReference type="InterPro" id="IPR057326">
    <property type="entry name" value="KR_dom"/>
</dbReference>
<comment type="similarity">
    <text evidence="1">Belongs to the short-chain dehydrogenases/reductases (SDR) family.</text>
</comment>
<dbReference type="PRINTS" id="PR00081">
    <property type="entry name" value="GDHRDH"/>
</dbReference>
<dbReference type="PROSITE" id="PS00061">
    <property type="entry name" value="ADH_SHORT"/>
    <property type="match status" value="1"/>
</dbReference>
<dbReference type="InterPro" id="IPR050259">
    <property type="entry name" value="SDR"/>
</dbReference>
<proteinExistence type="inferred from homology"/>
<evidence type="ECO:0000256" key="2">
    <source>
        <dbReference type="ARBA" id="ARBA00023002"/>
    </source>
</evidence>
<evidence type="ECO:0000313" key="4">
    <source>
        <dbReference type="EMBL" id="PJJ80050.1"/>
    </source>
</evidence>
<dbReference type="RefSeq" id="WP_100342348.1">
    <property type="nucleotide sequence ID" value="NZ_PGFJ01000002.1"/>
</dbReference>
<dbReference type="AlphaFoldDB" id="A0A2H9VP28"/>
<feature type="domain" description="Ketoreductase" evidence="3">
    <location>
        <begin position="3"/>
        <end position="212"/>
    </location>
</feature>
<evidence type="ECO:0000313" key="5">
    <source>
        <dbReference type="Proteomes" id="UP000242687"/>
    </source>
</evidence>
<accession>A0A2H9VP28</accession>
<evidence type="ECO:0000256" key="1">
    <source>
        <dbReference type="ARBA" id="ARBA00006484"/>
    </source>
</evidence>
<dbReference type="PRINTS" id="PR00080">
    <property type="entry name" value="SDRFAMILY"/>
</dbReference>
<dbReference type="Gene3D" id="3.40.50.720">
    <property type="entry name" value="NAD(P)-binding Rossmann-like Domain"/>
    <property type="match status" value="1"/>
</dbReference>
<dbReference type="SUPFAM" id="SSF51735">
    <property type="entry name" value="NAD(P)-binding Rossmann-fold domains"/>
    <property type="match status" value="1"/>
</dbReference>
<dbReference type="GO" id="GO:0032787">
    <property type="term" value="P:monocarboxylic acid metabolic process"/>
    <property type="evidence" value="ECO:0007669"/>
    <property type="project" value="UniProtKB-ARBA"/>
</dbReference>
<keyword evidence="5" id="KW-1185">Reference proteome</keyword>
<dbReference type="GO" id="GO:0016491">
    <property type="term" value="F:oxidoreductase activity"/>
    <property type="evidence" value="ECO:0007669"/>
    <property type="project" value="UniProtKB-KW"/>
</dbReference>
<dbReference type="InterPro" id="IPR020904">
    <property type="entry name" value="Sc_DH/Rdtase_CS"/>
</dbReference>
<dbReference type="FunFam" id="3.40.50.720:FF:000173">
    <property type="entry name" value="3-oxoacyl-[acyl-carrier protein] reductase"/>
    <property type="match status" value="1"/>
</dbReference>
<dbReference type="Pfam" id="PF13561">
    <property type="entry name" value="adh_short_C2"/>
    <property type="match status" value="1"/>
</dbReference>
<sequence>MKKKVLITGASRGLGLAIAKLLAADYQLILHASSPSSFTETIPGADILCADLSDAEQVADFCKQLKKQHGSELYGVINNAGLTFDNSIIYQSEKHIDAMMQVNLKAPIMICKTVMKLFSANGGGVIINMSSIVGESGNAFQAVYAATKAGLVAFSKSLAQEAAALGEDHNIRVLCVSPGYIETDMTANIPHEIKEKYLNMIPAKRLGKPADVAETVCFLLSEKASYINGTNIHINGGLF</sequence>
<dbReference type="Proteomes" id="UP000242687">
    <property type="component" value="Unassembled WGS sequence"/>
</dbReference>
<dbReference type="InterPro" id="IPR036291">
    <property type="entry name" value="NAD(P)-bd_dom_sf"/>
</dbReference>
<dbReference type="EMBL" id="PGFJ01000002">
    <property type="protein sequence ID" value="PJJ80050.1"/>
    <property type="molecule type" value="Genomic_DNA"/>
</dbReference>
<dbReference type="InterPro" id="IPR002347">
    <property type="entry name" value="SDR_fam"/>
</dbReference>